<evidence type="ECO:0000313" key="3">
    <source>
        <dbReference type="Proteomes" id="UP000688137"/>
    </source>
</evidence>
<name>A0A8S1KUM3_PARPR</name>
<comment type="caution">
    <text evidence="2">The sequence shown here is derived from an EMBL/GenBank/DDBJ whole genome shotgun (WGS) entry which is preliminary data.</text>
</comment>
<keyword evidence="3" id="KW-1185">Reference proteome</keyword>
<keyword evidence="1" id="KW-0175">Coiled coil</keyword>
<feature type="coiled-coil region" evidence="1">
    <location>
        <begin position="73"/>
        <end position="121"/>
    </location>
</feature>
<accession>A0A8S1KUM3</accession>
<gene>
    <name evidence="2" type="ORF">PPRIM_AZ9-3.1.T0270044</name>
</gene>
<dbReference type="OMA" id="EYKYVQQ"/>
<evidence type="ECO:0000256" key="1">
    <source>
        <dbReference type="SAM" id="Coils"/>
    </source>
</evidence>
<protein>
    <submittedName>
        <fullName evidence="2">Uncharacterized protein</fullName>
    </submittedName>
</protein>
<proteinExistence type="predicted"/>
<evidence type="ECO:0000313" key="2">
    <source>
        <dbReference type="EMBL" id="CAD8058101.1"/>
    </source>
</evidence>
<dbReference type="EMBL" id="CAJJDM010000026">
    <property type="protein sequence ID" value="CAD8058101.1"/>
    <property type="molecule type" value="Genomic_DNA"/>
</dbReference>
<reference evidence="2" key="1">
    <citation type="submission" date="2021-01" db="EMBL/GenBank/DDBJ databases">
        <authorList>
            <consortium name="Genoscope - CEA"/>
            <person name="William W."/>
        </authorList>
    </citation>
    <scope>NUCLEOTIDE SEQUENCE</scope>
</reference>
<sequence>MRNSHNQSHSPIPQQKFITPEKLVRVSGSSGVKMNSIQKNGTRIRSETIETVNKVKEQQKLQEYVQEFEYQFVQQKNEEQQQLELRILMLLQKNHDQAQEMEELKQENEQLKQLLYEQQTKIVEQSQEILALKVYKDGLKKLSFSDYFRQQNI</sequence>
<dbReference type="AlphaFoldDB" id="A0A8S1KUM3"/>
<organism evidence="2 3">
    <name type="scientific">Paramecium primaurelia</name>
    <dbReference type="NCBI Taxonomy" id="5886"/>
    <lineage>
        <taxon>Eukaryota</taxon>
        <taxon>Sar</taxon>
        <taxon>Alveolata</taxon>
        <taxon>Ciliophora</taxon>
        <taxon>Intramacronucleata</taxon>
        <taxon>Oligohymenophorea</taxon>
        <taxon>Peniculida</taxon>
        <taxon>Parameciidae</taxon>
        <taxon>Paramecium</taxon>
    </lineage>
</organism>
<dbReference type="Proteomes" id="UP000688137">
    <property type="component" value="Unassembled WGS sequence"/>
</dbReference>